<evidence type="ECO:0000256" key="5">
    <source>
        <dbReference type="ARBA" id="ARBA00022857"/>
    </source>
</evidence>
<dbReference type="InterPro" id="IPR036188">
    <property type="entry name" value="FAD/NAD-bd_sf"/>
</dbReference>
<evidence type="ECO:0000313" key="8">
    <source>
        <dbReference type="EMBL" id="SVC65307.1"/>
    </source>
</evidence>
<comment type="cofactor">
    <cofactor evidence="1">
        <name>FAD</name>
        <dbReference type="ChEBI" id="CHEBI:57692"/>
    </cofactor>
</comment>
<sequence>DFRGNRPTDSEWAESLEPGWHKERMENFNNLVSGIPQEVDLVDDCWTDLIGNIVDMYRRGAIQPEMDLPEVLEMANFEKMESIRKRVEESVDNPEIAEALKPWYALFCKRPCFDDEYLPTFNRENVDLIDTGGLGVEKITPNGVVVAGQEYEVDCIIFATGFEVGTGYERRAGCQVIGADGRTLTEKWDEHGVSTLHGLQTSGYPNHFMLSANQGAFTVNFPHLLEEAATNAVCIIKHVIDEGYLTVDVEQEAEDEWVKTIIEKTRGPIGAGPGSTECTPGYYNNEGHLNEKARQGAPYGGGSVEFFNLMEDWRDKGDFKGLEFN</sequence>
<dbReference type="AlphaFoldDB" id="A0A382NXX5"/>
<keyword evidence="3" id="KW-0285">Flavoprotein</keyword>
<accession>A0A382NXX5</accession>
<gene>
    <name evidence="8" type="ORF">METZ01_LOCUS318161</name>
</gene>
<protein>
    <recommendedName>
        <fullName evidence="9">Monooxygenase</fullName>
    </recommendedName>
</protein>
<keyword evidence="7" id="KW-0503">Monooxygenase</keyword>
<evidence type="ECO:0000256" key="6">
    <source>
        <dbReference type="ARBA" id="ARBA00023002"/>
    </source>
</evidence>
<dbReference type="InterPro" id="IPR050775">
    <property type="entry name" value="FAD-binding_Monooxygenases"/>
</dbReference>
<keyword evidence="5" id="KW-0521">NADP</keyword>
<dbReference type="Gene3D" id="3.50.50.60">
    <property type="entry name" value="FAD/NAD(P)-binding domain"/>
    <property type="match status" value="1"/>
</dbReference>
<dbReference type="GO" id="GO:0004497">
    <property type="term" value="F:monooxygenase activity"/>
    <property type="evidence" value="ECO:0007669"/>
    <property type="project" value="UniProtKB-KW"/>
</dbReference>
<dbReference type="PANTHER" id="PTHR43098:SF4">
    <property type="entry name" value="BLR3857 PROTEIN"/>
    <property type="match status" value="1"/>
</dbReference>
<dbReference type="PANTHER" id="PTHR43098">
    <property type="entry name" value="L-ORNITHINE N(5)-MONOOXYGENASE-RELATED"/>
    <property type="match status" value="1"/>
</dbReference>
<keyword evidence="4" id="KW-0274">FAD</keyword>
<name>A0A382NXX5_9ZZZZ</name>
<evidence type="ECO:0000256" key="2">
    <source>
        <dbReference type="ARBA" id="ARBA00010139"/>
    </source>
</evidence>
<dbReference type="SUPFAM" id="SSF51905">
    <property type="entry name" value="FAD/NAD(P)-binding domain"/>
    <property type="match status" value="2"/>
</dbReference>
<evidence type="ECO:0000256" key="3">
    <source>
        <dbReference type="ARBA" id="ARBA00022630"/>
    </source>
</evidence>
<comment type="similarity">
    <text evidence="2">Belongs to the FAD-binding monooxygenase family.</text>
</comment>
<dbReference type="EMBL" id="UINC01103146">
    <property type="protein sequence ID" value="SVC65307.1"/>
    <property type="molecule type" value="Genomic_DNA"/>
</dbReference>
<evidence type="ECO:0000256" key="1">
    <source>
        <dbReference type="ARBA" id="ARBA00001974"/>
    </source>
</evidence>
<proteinExistence type="inferred from homology"/>
<evidence type="ECO:0000256" key="4">
    <source>
        <dbReference type="ARBA" id="ARBA00022827"/>
    </source>
</evidence>
<feature type="non-terminal residue" evidence="8">
    <location>
        <position position="1"/>
    </location>
</feature>
<organism evidence="8">
    <name type="scientific">marine metagenome</name>
    <dbReference type="NCBI Taxonomy" id="408172"/>
    <lineage>
        <taxon>unclassified sequences</taxon>
        <taxon>metagenomes</taxon>
        <taxon>ecological metagenomes</taxon>
    </lineage>
</organism>
<evidence type="ECO:0000256" key="7">
    <source>
        <dbReference type="ARBA" id="ARBA00023033"/>
    </source>
</evidence>
<evidence type="ECO:0008006" key="9">
    <source>
        <dbReference type="Google" id="ProtNLM"/>
    </source>
</evidence>
<reference evidence="8" key="1">
    <citation type="submission" date="2018-05" db="EMBL/GenBank/DDBJ databases">
        <authorList>
            <person name="Lanie J.A."/>
            <person name="Ng W.-L."/>
            <person name="Kazmierczak K.M."/>
            <person name="Andrzejewski T.M."/>
            <person name="Davidsen T.M."/>
            <person name="Wayne K.J."/>
            <person name="Tettelin H."/>
            <person name="Glass J.I."/>
            <person name="Rusch D."/>
            <person name="Podicherti R."/>
            <person name="Tsui H.-C.T."/>
            <person name="Winkler M.E."/>
        </authorList>
    </citation>
    <scope>NUCLEOTIDE SEQUENCE</scope>
</reference>
<keyword evidence="6" id="KW-0560">Oxidoreductase</keyword>